<comment type="similarity">
    <text evidence="1">Belongs to the plant acyltransferase family.</text>
</comment>
<dbReference type="Gene3D" id="3.30.559.10">
    <property type="entry name" value="Chloramphenicol acetyltransferase-like domain"/>
    <property type="match status" value="1"/>
</dbReference>
<dbReference type="InterPro" id="IPR023213">
    <property type="entry name" value="CAT-like_dom_sf"/>
</dbReference>
<organism evidence="4 5">
    <name type="scientific">Salix udensis</name>
    <dbReference type="NCBI Taxonomy" id="889485"/>
    <lineage>
        <taxon>Eukaryota</taxon>
        <taxon>Viridiplantae</taxon>
        <taxon>Streptophyta</taxon>
        <taxon>Embryophyta</taxon>
        <taxon>Tracheophyta</taxon>
        <taxon>Spermatophyta</taxon>
        <taxon>Magnoliopsida</taxon>
        <taxon>eudicotyledons</taxon>
        <taxon>Gunneridae</taxon>
        <taxon>Pentapetalae</taxon>
        <taxon>rosids</taxon>
        <taxon>fabids</taxon>
        <taxon>Malpighiales</taxon>
        <taxon>Salicaceae</taxon>
        <taxon>Saliceae</taxon>
        <taxon>Salix</taxon>
    </lineage>
</organism>
<keyword evidence="3" id="KW-0012">Acyltransferase</keyword>
<dbReference type="Pfam" id="PF02458">
    <property type="entry name" value="Transferase"/>
    <property type="match status" value="1"/>
</dbReference>
<dbReference type="AlphaFoldDB" id="A0AAD6JP15"/>
<protein>
    <submittedName>
        <fullName evidence="4">Uncharacterized protein</fullName>
    </submittedName>
</protein>
<dbReference type="GO" id="GO:0016746">
    <property type="term" value="F:acyltransferase activity"/>
    <property type="evidence" value="ECO:0007669"/>
    <property type="project" value="UniProtKB-KW"/>
</dbReference>
<evidence type="ECO:0000313" key="4">
    <source>
        <dbReference type="EMBL" id="KAJ6408564.1"/>
    </source>
</evidence>
<name>A0AAD6JP15_9ROSI</name>
<reference evidence="4 5" key="1">
    <citation type="journal article" date="2023" name="Int. J. Mol. Sci.">
        <title>De Novo Assembly and Annotation of 11 Diverse Shrub Willow (Salix) Genomes Reveals Novel Gene Organization in Sex-Linked Regions.</title>
        <authorList>
            <person name="Hyden B."/>
            <person name="Feng K."/>
            <person name="Yates T.B."/>
            <person name="Jawdy S."/>
            <person name="Cereghino C."/>
            <person name="Smart L.B."/>
            <person name="Muchero W."/>
        </authorList>
    </citation>
    <scope>NUCLEOTIDE SEQUENCE [LARGE SCALE GENOMIC DNA]</scope>
    <source>
        <tissue evidence="4">Shoot tip</tissue>
    </source>
</reference>
<evidence type="ECO:0000256" key="2">
    <source>
        <dbReference type="ARBA" id="ARBA00022679"/>
    </source>
</evidence>
<proteinExistence type="inferred from homology"/>
<evidence type="ECO:0000256" key="1">
    <source>
        <dbReference type="ARBA" id="ARBA00009861"/>
    </source>
</evidence>
<keyword evidence="2" id="KW-0808">Transferase</keyword>
<dbReference type="PANTHER" id="PTHR31623">
    <property type="entry name" value="F21J9.9"/>
    <property type="match status" value="1"/>
</dbReference>
<evidence type="ECO:0000256" key="3">
    <source>
        <dbReference type="ARBA" id="ARBA00023315"/>
    </source>
</evidence>
<dbReference type="Proteomes" id="UP001162972">
    <property type="component" value="Chromosome 6"/>
</dbReference>
<dbReference type="EMBL" id="JAPFFJ010000016">
    <property type="protein sequence ID" value="KAJ6408564.1"/>
    <property type="molecule type" value="Genomic_DNA"/>
</dbReference>
<sequence length="233" mass="26305">MEVEIISKEILKPSSSTPQHRRTYKLSVLDQLFPPLYISIFLFYSSPRENFYKNSYNMKESFSRILTHFYPFAGRVKDDFSFDCNDDGAAFIEARVSGNMSMVIEQANINQHQRLPPCSPYAKLSKLSTNQVTLAVQVNYFNCGRKAISICIWHAVADGLALATFVKSWVAISRDPNNVLNEVAALRDEVGSGPSLDRPTRFIVVSSLILAAMMTVTRENEVGSVDLRRRLKP</sequence>
<keyword evidence="5" id="KW-1185">Reference proteome</keyword>
<comment type="caution">
    <text evidence="4">The sequence shown here is derived from an EMBL/GenBank/DDBJ whole genome shotgun (WGS) entry which is preliminary data.</text>
</comment>
<evidence type="ECO:0000313" key="5">
    <source>
        <dbReference type="Proteomes" id="UP001162972"/>
    </source>
</evidence>
<gene>
    <name evidence="4" type="ORF">OIU84_011817</name>
</gene>
<dbReference type="PANTHER" id="PTHR31623:SF28">
    <property type="entry name" value="BAHD ACYLTRANSFERASE"/>
    <property type="match status" value="1"/>
</dbReference>
<accession>A0AAD6JP15</accession>